<dbReference type="Pfam" id="PF09983">
    <property type="entry name" value="JetD_C"/>
    <property type="match status" value="1"/>
</dbReference>
<evidence type="ECO:0000313" key="2">
    <source>
        <dbReference type="EMBL" id="RNB72417.1"/>
    </source>
</evidence>
<dbReference type="RefSeq" id="WP_122915189.1">
    <property type="nucleotide sequence ID" value="NZ_RHHT01000061.1"/>
</dbReference>
<dbReference type="EMBL" id="RHHT01000061">
    <property type="protein sequence ID" value="RNB72417.1"/>
    <property type="molecule type" value="Genomic_DNA"/>
</dbReference>
<dbReference type="AlphaFoldDB" id="A0A3M8CAM1"/>
<dbReference type="Proteomes" id="UP000281915">
    <property type="component" value="Unassembled WGS sequence"/>
</dbReference>
<organism evidence="2 3">
    <name type="scientific">Brevibacillus panacihumi</name>
    <dbReference type="NCBI Taxonomy" id="497735"/>
    <lineage>
        <taxon>Bacteria</taxon>
        <taxon>Bacillati</taxon>
        <taxon>Bacillota</taxon>
        <taxon>Bacilli</taxon>
        <taxon>Bacillales</taxon>
        <taxon>Paenibacillaceae</taxon>
        <taxon>Brevibacillus</taxon>
    </lineage>
</organism>
<comment type="caution">
    <text evidence="2">The sequence shown here is derived from an EMBL/GenBank/DDBJ whole genome shotgun (WGS) entry which is preliminary data.</text>
</comment>
<dbReference type="InterPro" id="IPR024534">
    <property type="entry name" value="JetD_C"/>
</dbReference>
<feature type="domain" description="Wadjet protein JetD C-terminal" evidence="1">
    <location>
        <begin position="182"/>
        <end position="280"/>
    </location>
</feature>
<evidence type="ECO:0000259" key="1">
    <source>
        <dbReference type="Pfam" id="PF09983"/>
    </source>
</evidence>
<gene>
    <name evidence="2" type="ORF">EDM58_21685</name>
</gene>
<sequence length="347" mass="39742">MYETLLRHLESWKRGKITLTQLEELADPGMTYSSFQPVVRQLIDNHILIPVISHGLNGKNPPLPLSYRIRKSVVAQPRKREIQSTQLRFHPDIKLDGYYSLSSSKWNEDLPFLEKINCYLTNNGVPREEATAPERSFQLVGDEKWIDEKGGRKLLEMIGIWELLRITPLPDPLMLAVNPGNFRENKSVHRHLIVENKTTFYAIQPVLPALTYTALIYGAGWKAVSGLGNLQGQLGLPDEAENRYMYFGDLDHEGISIWHAMYERYQAVPAVELYQGLLRQTPSAGKESQMVRDVAIQRFLSFFPEEDGKQISHLLQQGKYLPQEALEAESLRQLMKTCYGCGTQREE</sequence>
<reference evidence="2 3" key="1">
    <citation type="submission" date="2018-10" db="EMBL/GenBank/DDBJ databases">
        <title>Phylogenomics of Brevibacillus.</title>
        <authorList>
            <person name="Dunlap C."/>
        </authorList>
    </citation>
    <scope>NUCLEOTIDE SEQUENCE [LARGE SCALE GENOMIC DNA]</scope>
    <source>
        <strain evidence="2 3">JCM 15085</strain>
    </source>
</reference>
<evidence type="ECO:0000313" key="3">
    <source>
        <dbReference type="Proteomes" id="UP000281915"/>
    </source>
</evidence>
<name>A0A3M8CAM1_9BACL</name>
<protein>
    <recommendedName>
        <fullName evidence="1">Wadjet protein JetD C-terminal domain-containing protein</fullName>
    </recommendedName>
</protein>
<proteinExistence type="predicted"/>
<accession>A0A3M8CAM1</accession>